<dbReference type="AlphaFoldDB" id="A0A523QMP4"/>
<dbReference type="CDD" id="cd07930">
    <property type="entry name" value="bacterial_phosphagen_kinase"/>
    <property type="match status" value="1"/>
</dbReference>
<dbReference type="Pfam" id="PF00217">
    <property type="entry name" value="ATP-gua_Ptrans"/>
    <property type="match status" value="1"/>
</dbReference>
<keyword evidence="1 5" id="KW-0808">Transferase</keyword>
<evidence type="ECO:0000259" key="7">
    <source>
        <dbReference type="PROSITE" id="PS51510"/>
    </source>
</evidence>
<keyword evidence="3 5" id="KW-0418">Kinase</keyword>
<feature type="binding site" evidence="5 6">
    <location>
        <position position="89"/>
    </location>
    <ligand>
        <name>ATP</name>
        <dbReference type="ChEBI" id="CHEBI:30616"/>
    </ligand>
</feature>
<evidence type="ECO:0000256" key="3">
    <source>
        <dbReference type="ARBA" id="ARBA00022777"/>
    </source>
</evidence>
<dbReference type="InterPro" id="IPR014746">
    <property type="entry name" value="Gln_synth/guanido_kin_cat_dom"/>
</dbReference>
<evidence type="ECO:0000256" key="5">
    <source>
        <dbReference type="HAMAP-Rule" id="MF_00602"/>
    </source>
</evidence>
<dbReference type="EC" id="2.7.14.1" evidence="5"/>
<accession>A0A523QMP4</accession>
<comment type="function">
    <text evidence="5">Catalyzes the specific phosphorylation of arginine residues in proteins.</text>
</comment>
<feature type="binding site" evidence="5 6">
    <location>
        <begin position="205"/>
        <end position="210"/>
    </location>
    <ligand>
        <name>ATP</name>
        <dbReference type="ChEBI" id="CHEBI:30616"/>
    </ligand>
</feature>
<evidence type="ECO:0000256" key="2">
    <source>
        <dbReference type="ARBA" id="ARBA00022741"/>
    </source>
</evidence>
<dbReference type="HAMAP" id="MF_00602">
    <property type="entry name" value="Prot_Arg_kinase"/>
    <property type="match status" value="1"/>
</dbReference>
<reference evidence="8 9" key="1">
    <citation type="submission" date="2019-03" db="EMBL/GenBank/DDBJ databases">
        <title>Metabolic potential of uncultured bacteria and archaea associated with petroleum seepage in deep-sea sediments.</title>
        <authorList>
            <person name="Dong X."/>
            <person name="Hubert C."/>
        </authorList>
    </citation>
    <scope>NUCLEOTIDE SEQUENCE [LARGE SCALE GENOMIC DNA]</scope>
    <source>
        <strain evidence="8">E44_bin92</strain>
    </source>
</reference>
<dbReference type="NCBIfam" id="NF002194">
    <property type="entry name" value="PRK01059.1-4"/>
    <property type="match status" value="1"/>
</dbReference>
<organism evidence="8 9">
    <name type="scientific">Aerophobetes bacterium</name>
    <dbReference type="NCBI Taxonomy" id="2030807"/>
    <lineage>
        <taxon>Bacteria</taxon>
        <taxon>Candidatus Aerophobota</taxon>
    </lineage>
</organism>
<evidence type="ECO:0000256" key="4">
    <source>
        <dbReference type="ARBA" id="ARBA00022840"/>
    </source>
</evidence>
<dbReference type="GO" id="GO:0004111">
    <property type="term" value="F:creatine kinase activity"/>
    <property type="evidence" value="ECO:0007669"/>
    <property type="project" value="InterPro"/>
</dbReference>
<gene>
    <name evidence="5" type="primary">mcsB</name>
    <name evidence="8" type="ORF">E3J95_00350</name>
</gene>
<comment type="activity regulation">
    <text evidence="5">Appears to be allosterically activated by the binding of pArg-containing polypeptides to the pArg-binding pocket localized in the C-terminal domain of McsB.</text>
</comment>
<feature type="short sequence motif" description="RDXXRA motif of the pArg binding pocket involved in allosteric regulation" evidence="5">
    <location>
        <begin position="335"/>
        <end position="340"/>
    </location>
</feature>
<dbReference type="SUPFAM" id="SSF55931">
    <property type="entry name" value="Glutamine synthetase/guanido kinase"/>
    <property type="match status" value="1"/>
</dbReference>
<dbReference type="InterPro" id="IPR022414">
    <property type="entry name" value="ATP-guanido_PTrfase_cat"/>
</dbReference>
<feature type="binding site" evidence="6">
    <location>
        <begin position="26"/>
        <end position="30"/>
    </location>
    <ligand>
        <name>ATP</name>
        <dbReference type="ChEBI" id="CHEBI:30616"/>
    </ligand>
</feature>
<evidence type="ECO:0000256" key="6">
    <source>
        <dbReference type="PROSITE-ProRule" id="PRU00843"/>
    </source>
</evidence>
<proteinExistence type="inferred from homology"/>
<dbReference type="Gene3D" id="3.30.590.10">
    <property type="entry name" value="Glutamine synthetase/guanido kinase, catalytic domain"/>
    <property type="match status" value="1"/>
</dbReference>
<keyword evidence="5" id="KW-0021">Allosteric enzyme</keyword>
<protein>
    <recommendedName>
        <fullName evidence="5">Protein-arginine kinase</fullName>
        <ecNumber evidence="5">2.7.14.1</ecNumber>
    </recommendedName>
</protein>
<keyword evidence="2 5" id="KW-0547">Nucleotide-binding</keyword>
<dbReference type="GO" id="GO:1990424">
    <property type="term" value="F:protein arginine kinase activity"/>
    <property type="evidence" value="ECO:0007669"/>
    <property type="project" value="UniProtKB-EC"/>
</dbReference>
<feature type="binding site" evidence="6">
    <location>
        <begin position="174"/>
        <end position="178"/>
    </location>
    <ligand>
        <name>ATP</name>
        <dbReference type="ChEBI" id="CHEBI:30616"/>
    </ligand>
</feature>
<dbReference type="EMBL" id="SOKU01000014">
    <property type="protein sequence ID" value="TES87078.1"/>
    <property type="molecule type" value="Genomic_DNA"/>
</dbReference>
<comment type="caution">
    <text evidence="8">The sequence shown here is derived from an EMBL/GenBank/DDBJ whole genome shotgun (WGS) entry which is preliminary data.</text>
</comment>
<comment type="catalytic activity">
    <reaction evidence="5">
        <text>L-arginyl-[protein] + ATP = N(omega)-phospho-L-arginyl-[protein] + ADP + H(+)</text>
        <dbReference type="Rhea" id="RHEA:43384"/>
        <dbReference type="Rhea" id="RHEA-COMP:10532"/>
        <dbReference type="Rhea" id="RHEA-COMP:10533"/>
        <dbReference type="ChEBI" id="CHEBI:15378"/>
        <dbReference type="ChEBI" id="CHEBI:29965"/>
        <dbReference type="ChEBI" id="CHEBI:30616"/>
        <dbReference type="ChEBI" id="CHEBI:83226"/>
        <dbReference type="ChEBI" id="CHEBI:456216"/>
        <dbReference type="EC" id="2.7.14.1"/>
    </reaction>
</comment>
<dbReference type="PANTHER" id="PTHR11547:SF38">
    <property type="entry name" value="ARGININE KINASE 1-RELATED"/>
    <property type="match status" value="1"/>
</dbReference>
<evidence type="ECO:0000313" key="9">
    <source>
        <dbReference type="Proteomes" id="UP000320781"/>
    </source>
</evidence>
<dbReference type="GO" id="GO:0046314">
    <property type="term" value="P:phosphocreatine biosynthetic process"/>
    <property type="evidence" value="ECO:0007669"/>
    <property type="project" value="InterPro"/>
</dbReference>
<dbReference type="PROSITE" id="PS51510">
    <property type="entry name" value="PHOSPHAGEN_KINASE_C"/>
    <property type="match status" value="1"/>
</dbReference>
<dbReference type="PANTHER" id="PTHR11547">
    <property type="entry name" value="ARGININE OR CREATINE KINASE"/>
    <property type="match status" value="1"/>
</dbReference>
<comment type="similarity">
    <text evidence="5 6">Belongs to the ATP:guanido phosphotransferase family.</text>
</comment>
<name>A0A523QMP4_UNCAE</name>
<comment type="caution">
    <text evidence="5">Lacks conserved residue(s) required for the propagation of feature annotation.</text>
</comment>
<sequence length="351" mass="39806">MKFQAMANTASRWLKGDGPEAGIVFSCRARLARSLEGFPFPPWAEESKLRRVSEKILDAIKKSHYLKNARIIDVSELSSTEREFLLERHLISLEFTKGGRFRFLATEEEEMLSLMINEEDHLRLQTIFSGLQLTEAWRLIDRVDDELEENLDYAFLSRYGYLTACPTNAGTGMRASCMLHLPALVAARKINDILKSISQLGLVARGLYGEGTEAQGDFFQVSNQLTLGLKEEEIIDHVERITHRVVEQEKKAREALLKRNGIQIRNEVGRAYGILAGAHLMSSQEALDLLSKLRLGMCLELLPGLNVQTLNELFFLVTPAQLQIREGRGLSPLSRDQLRARLIREKLSKVR</sequence>
<dbReference type="GO" id="GO:0005615">
    <property type="term" value="C:extracellular space"/>
    <property type="evidence" value="ECO:0007669"/>
    <property type="project" value="TreeGrafter"/>
</dbReference>
<evidence type="ECO:0000313" key="8">
    <source>
        <dbReference type="EMBL" id="TES87078.1"/>
    </source>
</evidence>
<dbReference type="InterPro" id="IPR023660">
    <property type="entry name" value="Arg_Kinase"/>
</dbReference>
<feature type="binding site" evidence="5 6">
    <location>
        <position position="123"/>
    </location>
    <ligand>
        <name>ATP</name>
        <dbReference type="ChEBI" id="CHEBI:30616"/>
    </ligand>
</feature>
<feature type="domain" description="Phosphagen kinase C-terminal" evidence="7">
    <location>
        <begin position="23"/>
        <end position="252"/>
    </location>
</feature>
<dbReference type="InterPro" id="IPR000749">
    <property type="entry name" value="ATP-guanido_PTrfase"/>
</dbReference>
<dbReference type="GO" id="GO:0005524">
    <property type="term" value="F:ATP binding"/>
    <property type="evidence" value="ECO:0007669"/>
    <property type="project" value="UniProtKB-UniRule"/>
</dbReference>
<dbReference type="Proteomes" id="UP000320781">
    <property type="component" value="Unassembled WGS sequence"/>
</dbReference>
<keyword evidence="4 5" id="KW-0067">ATP-binding</keyword>
<evidence type="ECO:0000256" key="1">
    <source>
        <dbReference type="ARBA" id="ARBA00022679"/>
    </source>
</evidence>